<reference evidence="1" key="1">
    <citation type="journal article" date="2020" name="Microb. Genom.">
        <title>Genetic diversity of clinical and environmental Mucorales isolates obtained from an investigation of mucormycosis cases among solid organ transplant recipients.</title>
        <authorList>
            <person name="Nguyen M.H."/>
            <person name="Kaul D."/>
            <person name="Muto C."/>
            <person name="Cheng S.J."/>
            <person name="Richter R.A."/>
            <person name="Bruno V.M."/>
            <person name="Liu G."/>
            <person name="Beyhan S."/>
            <person name="Sundermann A.J."/>
            <person name="Mounaud S."/>
            <person name="Pasculle A.W."/>
            <person name="Nierman W.C."/>
            <person name="Driscoll E."/>
            <person name="Cumbie R."/>
            <person name="Clancy C.J."/>
            <person name="Dupont C.L."/>
        </authorList>
    </citation>
    <scope>NUCLEOTIDE SEQUENCE</scope>
    <source>
        <strain evidence="1">GL16</strain>
    </source>
</reference>
<sequence length="87" mass="9662">MTFDYSCEIVERKRPSRSLYSENGMVASEVVQKAQSVTEMIVAPTDQLGRGLIKASQEPVAIAYSIIVSMNEPFGYLQQNTSIVPDF</sequence>
<dbReference type="AlphaFoldDB" id="A0A9P6YF68"/>
<protein>
    <submittedName>
        <fullName evidence="1">Uncharacterized protein</fullName>
    </submittedName>
</protein>
<name>A0A9P6YF68_RHIOR</name>
<proteinExistence type="predicted"/>
<evidence type="ECO:0000313" key="1">
    <source>
        <dbReference type="EMBL" id="KAG1546923.1"/>
    </source>
</evidence>
<evidence type="ECO:0000313" key="2">
    <source>
        <dbReference type="Proteomes" id="UP000717996"/>
    </source>
</evidence>
<accession>A0A9P6YF68</accession>
<dbReference type="EMBL" id="JAANIT010000518">
    <property type="protein sequence ID" value="KAG1546923.1"/>
    <property type="molecule type" value="Genomic_DNA"/>
</dbReference>
<dbReference type="Proteomes" id="UP000717996">
    <property type="component" value="Unassembled WGS sequence"/>
</dbReference>
<comment type="caution">
    <text evidence="1">The sequence shown here is derived from an EMBL/GenBank/DDBJ whole genome shotgun (WGS) entry which is preliminary data.</text>
</comment>
<gene>
    <name evidence="1" type="ORF">G6F51_004578</name>
</gene>
<organism evidence="1 2">
    <name type="scientific">Rhizopus oryzae</name>
    <name type="common">Mucormycosis agent</name>
    <name type="synonym">Rhizopus arrhizus var. delemar</name>
    <dbReference type="NCBI Taxonomy" id="64495"/>
    <lineage>
        <taxon>Eukaryota</taxon>
        <taxon>Fungi</taxon>
        <taxon>Fungi incertae sedis</taxon>
        <taxon>Mucoromycota</taxon>
        <taxon>Mucoromycotina</taxon>
        <taxon>Mucoromycetes</taxon>
        <taxon>Mucorales</taxon>
        <taxon>Mucorineae</taxon>
        <taxon>Rhizopodaceae</taxon>
        <taxon>Rhizopus</taxon>
    </lineage>
</organism>